<keyword evidence="6" id="KW-1185">Reference proteome</keyword>
<dbReference type="PATRIC" id="fig|320787.5.peg.1431"/>
<reference evidence="5 6" key="1">
    <citation type="submission" date="2015-07" db="EMBL/GenBank/DDBJ databases">
        <authorList>
            <person name="Kim K.M."/>
        </authorList>
    </citation>
    <scope>NUCLEOTIDE SEQUENCE [LARGE SCALE GENOMIC DNA]</scope>
    <source>
        <strain evidence="5 6">KCTC 12363</strain>
    </source>
</reference>
<feature type="domain" description="Tyr recombinase" evidence="4">
    <location>
        <begin position="244"/>
        <end position="434"/>
    </location>
</feature>
<dbReference type="PROSITE" id="PS51898">
    <property type="entry name" value="TYR_RECOMBINASE"/>
    <property type="match status" value="1"/>
</dbReference>
<evidence type="ECO:0000256" key="1">
    <source>
        <dbReference type="ARBA" id="ARBA00008857"/>
    </source>
</evidence>
<dbReference type="GO" id="GO:0015074">
    <property type="term" value="P:DNA integration"/>
    <property type="evidence" value="ECO:0007669"/>
    <property type="project" value="InterPro"/>
</dbReference>
<keyword evidence="3" id="KW-0233">DNA recombination</keyword>
<organism evidence="5 6">
    <name type="scientific">Cyclobacterium amurskyense</name>
    <dbReference type="NCBI Taxonomy" id="320787"/>
    <lineage>
        <taxon>Bacteria</taxon>
        <taxon>Pseudomonadati</taxon>
        <taxon>Bacteroidota</taxon>
        <taxon>Cytophagia</taxon>
        <taxon>Cytophagales</taxon>
        <taxon>Cyclobacteriaceae</taxon>
        <taxon>Cyclobacterium</taxon>
    </lineage>
</organism>
<dbReference type="AlphaFoldDB" id="A0A0H4PR41"/>
<dbReference type="Pfam" id="PF13102">
    <property type="entry name" value="Phage_int_SAM_5"/>
    <property type="match status" value="1"/>
</dbReference>
<protein>
    <submittedName>
        <fullName evidence="5">Integrase family protein</fullName>
    </submittedName>
</protein>
<dbReference type="CDD" id="cd01185">
    <property type="entry name" value="INTN1_C_like"/>
    <property type="match status" value="1"/>
</dbReference>
<dbReference type="GO" id="GO:0003677">
    <property type="term" value="F:DNA binding"/>
    <property type="evidence" value="ECO:0007669"/>
    <property type="project" value="UniProtKB-KW"/>
</dbReference>
<sequence length="445" mass="51523">MARFNFYLREKSKDKETPILLFISFNGKRLKYSIEKSIHPKFWNEDKQLARVVKDFPLAKIFNEDLENIKAEAKKALAGLERDLTRYPSTQELKSKIDSVLNKGVVPENESNDSVPTFLELFKRFIKESEDGTRLATTGKRFDRGTIQKYNTVYVTLQRFSEKFFLSFDTIGKDFYSKFTGYLNREISKTVNGSKEIIKPSYTVNTVGKYIQVIKTFMAYATENGYNSNLYFQSKQFKAHNTPGFSIYLNEDEINQIYELDLSKTPHLERVRDLFIVGCWTGLRFSDFTAIKPENVKGEFLEIKTFKTGEKVIIPIHPIIYSIMAKYEGQYPNSLPPAISNQKMNAYLKEIAKQVDCLKESVEVERIKGGFKTTTRQNKWELVTTHTARRSFATNVYKSGFPAISLMKITGHRTEKSFLLYIKVTPEENAKLLLDHWRKSVLKVG</sequence>
<name>A0A0H4PR41_9BACT</name>
<dbReference type="InterPro" id="IPR011010">
    <property type="entry name" value="DNA_brk_join_enz"/>
</dbReference>
<keyword evidence="2" id="KW-0238">DNA-binding</keyword>
<evidence type="ECO:0000313" key="5">
    <source>
        <dbReference type="EMBL" id="AKP50747.1"/>
    </source>
</evidence>
<dbReference type="InterPro" id="IPR035386">
    <property type="entry name" value="Arm-DNA-bind_5"/>
</dbReference>
<evidence type="ECO:0000259" key="4">
    <source>
        <dbReference type="PROSITE" id="PS51898"/>
    </source>
</evidence>
<dbReference type="Gene3D" id="1.10.150.130">
    <property type="match status" value="1"/>
</dbReference>
<dbReference type="Pfam" id="PF17293">
    <property type="entry name" value="Arm-DNA-bind_5"/>
    <property type="match status" value="1"/>
</dbReference>
<accession>A0A0H4PR41</accession>
<dbReference type="STRING" id="320787.CA2015_1300"/>
<dbReference type="InterPro" id="IPR013762">
    <property type="entry name" value="Integrase-like_cat_sf"/>
</dbReference>
<gene>
    <name evidence="5" type="ORF">CA2015_1300</name>
</gene>
<evidence type="ECO:0000256" key="3">
    <source>
        <dbReference type="ARBA" id="ARBA00023172"/>
    </source>
</evidence>
<dbReference type="GO" id="GO:0006310">
    <property type="term" value="P:DNA recombination"/>
    <property type="evidence" value="ECO:0007669"/>
    <property type="project" value="UniProtKB-KW"/>
</dbReference>
<dbReference type="InterPro" id="IPR050090">
    <property type="entry name" value="Tyrosine_recombinase_XerCD"/>
</dbReference>
<comment type="similarity">
    <text evidence="1">Belongs to the 'phage' integrase family.</text>
</comment>
<dbReference type="Gene3D" id="1.10.443.10">
    <property type="entry name" value="Intergrase catalytic core"/>
    <property type="match status" value="1"/>
</dbReference>
<proteinExistence type="inferred from homology"/>
<dbReference type="InterPro" id="IPR002104">
    <property type="entry name" value="Integrase_catalytic"/>
</dbReference>
<dbReference type="Proteomes" id="UP000036520">
    <property type="component" value="Chromosome"/>
</dbReference>
<dbReference type="RefSeq" id="WP_048641165.1">
    <property type="nucleotide sequence ID" value="NZ_CP012040.1"/>
</dbReference>
<dbReference type="PANTHER" id="PTHR30349">
    <property type="entry name" value="PHAGE INTEGRASE-RELATED"/>
    <property type="match status" value="1"/>
</dbReference>
<dbReference type="EMBL" id="CP012040">
    <property type="protein sequence ID" value="AKP50747.1"/>
    <property type="molecule type" value="Genomic_DNA"/>
</dbReference>
<dbReference type="InterPro" id="IPR025269">
    <property type="entry name" value="SAM-like_dom"/>
</dbReference>
<dbReference type="SUPFAM" id="SSF56349">
    <property type="entry name" value="DNA breaking-rejoining enzymes"/>
    <property type="match status" value="1"/>
</dbReference>
<evidence type="ECO:0000313" key="6">
    <source>
        <dbReference type="Proteomes" id="UP000036520"/>
    </source>
</evidence>
<dbReference type="KEGG" id="camu:CA2015_1300"/>
<dbReference type="Pfam" id="PF00589">
    <property type="entry name" value="Phage_integrase"/>
    <property type="match status" value="1"/>
</dbReference>
<dbReference type="InterPro" id="IPR010998">
    <property type="entry name" value="Integrase_recombinase_N"/>
</dbReference>
<evidence type="ECO:0000256" key="2">
    <source>
        <dbReference type="ARBA" id="ARBA00023125"/>
    </source>
</evidence>
<dbReference type="OrthoDB" id="9806835at2"/>
<dbReference type="PANTHER" id="PTHR30349:SF64">
    <property type="entry name" value="PROPHAGE INTEGRASE INTD-RELATED"/>
    <property type="match status" value="1"/>
</dbReference>